<dbReference type="Proteomes" id="UP000191905">
    <property type="component" value="Unassembled WGS sequence"/>
</dbReference>
<dbReference type="OrthoDB" id="9767869at2"/>
<dbReference type="Pfam" id="PF00355">
    <property type="entry name" value="Rieske"/>
    <property type="match status" value="1"/>
</dbReference>
<evidence type="ECO:0000256" key="4">
    <source>
        <dbReference type="ARBA" id="ARBA00011649"/>
    </source>
</evidence>
<evidence type="ECO:0000256" key="7">
    <source>
        <dbReference type="ARBA" id="ARBA00022448"/>
    </source>
</evidence>
<name>A0A1V8RUH0_9HYPH</name>
<comment type="cofactor">
    <cofactor evidence="20">
        <name>[2Fe-2S] cluster</name>
        <dbReference type="ChEBI" id="CHEBI:190135"/>
    </cofactor>
    <text evidence="20">Binds 1 [2Fe-2S] cluster per subunit.</text>
</comment>
<evidence type="ECO:0000256" key="8">
    <source>
        <dbReference type="ARBA" id="ARBA00022475"/>
    </source>
</evidence>
<evidence type="ECO:0000256" key="16">
    <source>
        <dbReference type="ARBA" id="ARBA00023014"/>
    </source>
</evidence>
<dbReference type="EC" id="7.1.1.8" evidence="5 20"/>
<evidence type="ECO:0000256" key="19">
    <source>
        <dbReference type="ARBA" id="ARBA00029351"/>
    </source>
</evidence>
<evidence type="ECO:0000256" key="17">
    <source>
        <dbReference type="ARBA" id="ARBA00023136"/>
    </source>
</evidence>
<keyword evidence="24" id="KW-1185">Reference proteome</keyword>
<feature type="domain" description="Rieske" evidence="22">
    <location>
        <begin position="85"/>
        <end position="184"/>
    </location>
</feature>
<dbReference type="Gene3D" id="2.102.10.10">
    <property type="entry name" value="Rieske [2Fe-2S] iron-sulphur domain"/>
    <property type="match status" value="1"/>
</dbReference>
<evidence type="ECO:0000256" key="9">
    <source>
        <dbReference type="ARBA" id="ARBA00022692"/>
    </source>
</evidence>
<dbReference type="AlphaFoldDB" id="A0A1V8RUH0"/>
<keyword evidence="15" id="KW-0408">Iron</keyword>
<comment type="similarity">
    <text evidence="3">Belongs to the Rieske iron-sulfur protein family.</text>
</comment>
<dbReference type="SUPFAM" id="SSF50022">
    <property type="entry name" value="ISP domain"/>
    <property type="match status" value="1"/>
</dbReference>
<evidence type="ECO:0000256" key="13">
    <source>
        <dbReference type="ARBA" id="ARBA00022982"/>
    </source>
</evidence>
<dbReference type="InterPro" id="IPR006311">
    <property type="entry name" value="TAT_signal"/>
</dbReference>
<evidence type="ECO:0000256" key="5">
    <source>
        <dbReference type="ARBA" id="ARBA00012951"/>
    </source>
</evidence>
<feature type="transmembrane region" description="Helical" evidence="20">
    <location>
        <begin position="14"/>
        <end position="35"/>
    </location>
</feature>
<evidence type="ECO:0000313" key="24">
    <source>
        <dbReference type="Proteomes" id="UP000191905"/>
    </source>
</evidence>
<comment type="caution">
    <text evidence="23">The sequence shown here is derived from an EMBL/GenBank/DDBJ whole genome shotgun (WGS) entry which is preliminary data.</text>
</comment>
<keyword evidence="16" id="KW-0411">Iron-sulfur</keyword>
<dbReference type="InterPro" id="IPR036922">
    <property type="entry name" value="Rieske_2Fe-2S_sf"/>
</dbReference>
<proteinExistence type="inferred from homology"/>
<keyword evidence="18" id="KW-1015">Disulfide bond</keyword>
<evidence type="ECO:0000256" key="11">
    <source>
        <dbReference type="ARBA" id="ARBA00022723"/>
    </source>
</evidence>
<dbReference type="Pfam" id="PF10399">
    <property type="entry name" value="UCR_Fe-S_N"/>
    <property type="match status" value="1"/>
</dbReference>
<evidence type="ECO:0000256" key="20">
    <source>
        <dbReference type="RuleBase" id="RU004494"/>
    </source>
</evidence>
<dbReference type="EMBL" id="MDET01000004">
    <property type="protein sequence ID" value="OQM76856.1"/>
    <property type="molecule type" value="Genomic_DNA"/>
</dbReference>
<keyword evidence="10" id="KW-0001">2Fe-2S</keyword>
<evidence type="ECO:0000256" key="10">
    <source>
        <dbReference type="ARBA" id="ARBA00022714"/>
    </source>
</evidence>
<dbReference type="InterPro" id="IPR014349">
    <property type="entry name" value="Rieske_Fe-S_prot"/>
</dbReference>
<comment type="catalytic activity">
    <reaction evidence="19 20">
        <text>a quinol + 2 Fe(III)-[cytochrome c](out) = a quinone + 2 Fe(II)-[cytochrome c](out) + 2 H(+)(out)</text>
        <dbReference type="Rhea" id="RHEA:11484"/>
        <dbReference type="Rhea" id="RHEA-COMP:10350"/>
        <dbReference type="Rhea" id="RHEA-COMP:14399"/>
        <dbReference type="ChEBI" id="CHEBI:15378"/>
        <dbReference type="ChEBI" id="CHEBI:24646"/>
        <dbReference type="ChEBI" id="CHEBI:29033"/>
        <dbReference type="ChEBI" id="CHEBI:29034"/>
        <dbReference type="ChEBI" id="CHEBI:132124"/>
        <dbReference type="EC" id="7.1.1.8"/>
    </reaction>
</comment>
<keyword evidence="12" id="KW-1278">Translocase</keyword>
<comment type="subunit">
    <text evidence="4 21">The main subunits of complex b-c1 are: cytochrome b, cytochrome c1 and the Rieske protein.</text>
</comment>
<comment type="subcellular location">
    <subcellularLocation>
        <location evidence="2">Cell membrane</location>
        <topology evidence="2">Single-pass membrane protein</topology>
    </subcellularLocation>
</comment>
<keyword evidence="9 20" id="KW-0812">Transmembrane</keyword>
<reference evidence="23 24" key="1">
    <citation type="journal article" date="2016" name="Int. J. Syst. Evol. Microbiol.">
        <title>Pseudaminobacter manganicus sp. nov., isolated from sludge of a manganese mine.</title>
        <authorList>
            <person name="Li J."/>
            <person name="Huang J."/>
            <person name="Liao S."/>
            <person name="Wang G."/>
        </authorList>
    </citation>
    <scope>NUCLEOTIDE SEQUENCE [LARGE SCALE GENOMIC DNA]</scope>
    <source>
        <strain evidence="23 24">JH-7</strain>
    </source>
</reference>
<evidence type="ECO:0000256" key="15">
    <source>
        <dbReference type="ARBA" id="ARBA00023004"/>
    </source>
</evidence>
<dbReference type="GO" id="GO:0008121">
    <property type="term" value="F:quinol-cytochrome-c reductase activity"/>
    <property type="evidence" value="ECO:0007669"/>
    <property type="project" value="UniProtKB-EC"/>
</dbReference>
<dbReference type="InterPro" id="IPR006317">
    <property type="entry name" value="Ubiquinol_cyt_c_Rdtase_Fe-S-su"/>
</dbReference>
<evidence type="ECO:0000256" key="6">
    <source>
        <dbReference type="ARBA" id="ARBA00019816"/>
    </source>
</evidence>
<dbReference type="PROSITE" id="PS51296">
    <property type="entry name" value="RIESKE"/>
    <property type="match status" value="1"/>
</dbReference>
<dbReference type="GO" id="GO:0051537">
    <property type="term" value="F:2 iron, 2 sulfur cluster binding"/>
    <property type="evidence" value="ECO:0007669"/>
    <property type="project" value="UniProtKB-KW"/>
</dbReference>
<dbReference type="CDD" id="cd03470">
    <property type="entry name" value="Rieske_cytochrome_bc1"/>
    <property type="match status" value="1"/>
</dbReference>
<dbReference type="RefSeq" id="WP_080918281.1">
    <property type="nucleotide sequence ID" value="NZ_MDET01000004.1"/>
</dbReference>
<comment type="miscellaneous">
    <text evidence="20">The Rieske protein is a high potential 2Fe-2S protein.</text>
</comment>
<keyword evidence="14 20" id="KW-1133">Transmembrane helix</keyword>
<evidence type="ECO:0000256" key="1">
    <source>
        <dbReference type="ARBA" id="ARBA00002444"/>
    </source>
</evidence>
<sequence length="186" mass="20080">MSATDTHDPNRRDFLYVATGMAGVVGAGAFAWPFIDQMRPDASTLALASVEVDVSSLQPGSSLVVKWRGKPVVVRYRTEKEMKDAEAVNLGDLKDPIARNANLPSDAPATDANRTAKGKEAWMVMVQVCTHLGCIPLGQEGEYGGWFCPCHGSVYDTAGRIRHGPAPENMAVPVYEFISDSKVRIG</sequence>
<keyword evidence="13 20" id="KW-0249">Electron transport</keyword>
<dbReference type="PROSITE" id="PS51318">
    <property type="entry name" value="TAT"/>
    <property type="match status" value="1"/>
</dbReference>
<evidence type="ECO:0000256" key="2">
    <source>
        <dbReference type="ARBA" id="ARBA00004162"/>
    </source>
</evidence>
<comment type="function">
    <text evidence="1">Component of the ubiquinol-cytochrome c reductase complex (complex III or cytochrome b-c1 complex), which is a respiratory chain that generates an electrochemical potential coupled to ATP synthesis.</text>
</comment>
<dbReference type="NCBIfam" id="TIGR01416">
    <property type="entry name" value="Rieske_proteo"/>
    <property type="match status" value="1"/>
</dbReference>
<organism evidence="23 24">
    <name type="scientific">Manganibacter manganicus</name>
    <dbReference type="NCBI Taxonomy" id="1873176"/>
    <lineage>
        <taxon>Bacteria</taxon>
        <taxon>Pseudomonadati</taxon>
        <taxon>Pseudomonadota</taxon>
        <taxon>Alphaproteobacteria</taxon>
        <taxon>Hyphomicrobiales</taxon>
        <taxon>Phyllobacteriaceae</taxon>
        <taxon>Manganibacter</taxon>
    </lineage>
</organism>
<dbReference type="InterPro" id="IPR005805">
    <property type="entry name" value="Rieske_Fe-S_prot_C"/>
</dbReference>
<dbReference type="FunFam" id="2.102.10.10:FF:000001">
    <property type="entry name" value="Cytochrome b-c1 complex subunit Rieske, mitochondrial"/>
    <property type="match status" value="1"/>
</dbReference>
<evidence type="ECO:0000313" key="23">
    <source>
        <dbReference type="EMBL" id="OQM76856.1"/>
    </source>
</evidence>
<dbReference type="InterPro" id="IPR017941">
    <property type="entry name" value="Rieske_2Fe-2S"/>
</dbReference>
<evidence type="ECO:0000256" key="12">
    <source>
        <dbReference type="ARBA" id="ARBA00022967"/>
    </source>
</evidence>
<dbReference type="STRING" id="1873176.BFN67_11690"/>
<keyword evidence="11" id="KW-0479">Metal-binding</keyword>
<gene>
    <name evidence="23" type="ORF">BFN67_11690</name>
</gene>
<evidence type="ECO:0000256" key="3">
    <source>
        <dbReference type="ARBA" id="ARBA00010651"/>
    </source>
</evidence>
<dbReference type="PRINTS" id="PR00162">
    <property type="entry name" value="RIESKE"/>
</dbReference>
<dbReference type="GO" id="GO:0005886">
    <property type="term" value="C:plasma membrane"/>
    <property type="evidence" value="ECO:0007669"/>
    <property type="project" value="UniProtKB-SubCell"/>
</dbReference>
<accession>A0A1V8RUH0</accession>
<evidence type="ECO:0000259" key="22">
    <source>
        <dbReference type="PROSITE" id="PS51296"/>
    </source>
</evidence>
<keyword evidence="7 20" id="KW-0813">Transport</keyword>
<dbReference type="InterPro" id="IPR019546">
    <property type="entry name" value="TAT_signal_bac_arc"/>
</dbReference>
<dbReference type="GO" id="GO:0046872">
    <property type="term" value="F:metal ion binding"/>
    <property type="evidence" value="ECO:0007669"/>
    <property type="project" value="UniProtKB-KW"/>
</dbReference>
<evidence type="ECO:0000256" key="21">
    <source>
        <dbReference type="RuleBase" id="RU004497"/>
    </source>
</evidence>
<evidence type="ECO:0000256" key="14">
    <source>
        <dbReference type="ARBA" id="ARBA00022989"/>
    </source>
</evidence>
<keyword evidence="17 20" id="KW-0472">Membrane</keyword>
<protein>
    <recommendedName>
        <fullName evidence="6 20">Ubiquinol-cytochrome c reductase iron-sulfur subunit</fullName>
        <ecNumber evidence="5 20">7.1.1.8</ecNumber>
    </recommendedName>
</protein>
<keyword evidence="8" id="KW-1003">Cell membrane</keyword>
<dbReference type="InterPro" id="IPR019470">
    <property type="entry name" value="Ubiq_cytC_Rdtase_Fe-S_su_TAT"/>
</dbReference>
<dbReference type="PANTHER" id="PTHR10134">
    <property type="entry name" value="CYTOCHROME B-C1 COMPLEX SUBUNIT RIESKE, MITOCHONDRIAL"/>
    <property type="match status" value="1"/>
</dbReference>
<dbReference type="Gene3D" id="1.20.5.510">
    <property type="entry name" value="Single helix bin"/>
    <property type="match status" value="1"/>
</dbReference>
<dbReference type="NCBIfam" id="TIGR01409">
    <property type="entry name" value="TAT_signal_seq"/>
    <property type="match status" value="1"/>
</dbReference>
<evidence type="ECO:0000256" key="18">
    <source>
        <dbReference type="ARBA" id="ARBA00023157"/>
    </source>
</evidence>